<gene>
    <name evidence="1" type="ORF">CKA38_01100</name>
</gene>
<dbReference type="Proteomes" id="UP000244896">
    <property type="component" value="Chromosome"/>
</dbReference>
<dbReference type="KEGG" id="elut:CKA38_01100"/>
<evidence type="ECO:0000313" key="2">
    <source>
        <dbReference type="Proteomes" id="UP000244896"/>
    </source>
</evidence>
<keyword evidence="2" id="KW-1185">Reference proteome</keyword>
<evidence type="ECO:0000313" key="1">
    <source>
        <dbReference type="EMBL" id="AWI08047.1"/>
    </source>
</evidence>
<name>A0A2U8DZL2_9BACT</name>
<reference evidence="1 2" key="1">
    <citation type="journal article" date="2018" name="Syst. Appl. Microbiol.">
        <title>Ereboglobus luteus gen. nov. sp. nov. from cockroach guts, and new insights into the oxygen relationship of the genera Opitutus and Didymococcus (Verrucomicrobia: Opitutaceae).</title>
        <authorList>
            <person name="Tegtmeier D."/>
            <person name="Belitz A."/>
            <person name="Radek R."/>
            <person name="Heimerl T."/>
            <person name="Brune A."/>
        </authorList>
    </citation>
    <scope>NUCLEOTIDE SEQUENCE [LARGE SCALE GENOMIC DNA]</scope>
    <source>
        <strain evidence="1 2">Ho45</strain>
    </source>
</reference>
<protein>
    <submittedName>
        <fullName evidence="1">Uncharacterized protein</fullName>
    </submittedName>
</protein>
<dbReference type="AlphaFoldDB" id="A0A2U8DZL2"/>
<sequence length="84" mass="9679">MCAQLGTALVNHLEDLQQIRHQALDDWLDALVAASRDYPILNTPLHILKVGIDYIKTKDQGVLLQLPQEQRKLIRNILKIRNKE</sequence>
<dbReference type="EMBL" id="CP023004">
    <property type="protein sequence ID" value="AWI08047.1"/>
    <property type="molecule type" value="Genomic_DNA"/>
</dbReference>
<proteinExistence type="predicted"/>
<organism evidence="1 2">
    <name type="scientific">Ereboglobus luteus</name>
    <dbReference type="NCBI Taxonomy" id="1796921"/>
    <lineage>
        <taxon>Bacteria</taxon>
        <taxon>Pseudomonadati</taxon>
        <taxon>Verrucomicrobiota</taxon>
        <taxon>Opitutia</taxon>
        <taxon>Opitutales</taxon>
        <taxon>Opitutaceae</taxon>
        <taxon>Ereboglobus</taxon>
    </lineage>
</organism>
<accession>A0A2U8DZL2</accession>